<name>A0A915Z5A1_9GLOM</name>
<dbReference type="EMBL" id="CAGKOT010000018">
    <property type="protein sequence ID" value="CAB5363217.1"/>
    <property type="molecule type" value="Genomic_DNA"/>
</dbReference>
<organism evidence="1 2">
    <name type="scientific">Rhizophagus irregularis</name>
    <dbReference type="NCBI Taxonomy" id="588596"/>
    <lineage>
        <taxon>Eukaryota</taxon>
        <taxon>Fungi</taxon>
        <taxon>Fungi incertae sedis</taxon>
        <taxon>Mucoromycota</taxon>
        <taxon>Glomeromycotina</taxon>
        <taxon>Glomeromycetes</taxon>
        <taxon>Glomerales</taxon>
        <taxon>Glomeraceae</taxon>
        <taxon>Rhizophagus</taxon>
    </lineage>
</organism>
<gene>
    <name evidence="1" type="ORF">CHRIB12_LOCUS9425</name>
</gene>
<sequence length="100" mass="11940">MRKCWDPNPDNRPNATVLCRMTCLLKLFDSSCAKYALDLSIEEWQLLYRIENEFKEAEDYRKSHLFSSKEKKENITHSQAIYTSRLLNPLTKELIYDFTK</sequence>
<accession>A0A915Z5A1</accession>
<dbReference type="AlphaFoldDB" id="A0A915Z5A1"/>
<evidence type="ECO:0000313" key="1">
    <source>
        <dbReference type="EMBL" id="CAB5363217.1"/>
    </source>
</evidence>
<dbReference type="Proteomes" id="UP000684084">
    <property type="component" value="Unassembled WGS sequence"/>
</dbReference>
<evidence type="ECO:0000313" key="2">
    <source>
        <dbReference type="Proteomes" id="UP000684084"/>
    </source>
</evidence>
<proteinExistence type="predicted"/>
<protein>
    <recommendedName>
        <fullName evidence="3">Serine-threonine/tyrosine-protein kinase catalytic domain-containing protein</fullName>
    </recommendedName>
</protein>
<evidence type="ECO:0008006" key="3">
    <source>
        <dbReference type="Google" id="ProtNLM"/>
    </source>
</evidence>
<comment type="caution">
    <text evidence="1">The sequence shown here is derived from an EMBL/GenBank/DDBJ whole genome shotgun (WGS) entry which is preliminary data.</text>
</comment>
<reference evidence="1" key="1">
    <citation type="submission" date="2020-05" db="EMBL/GenBank/DDBJ databases">
        <authorList>
            <person name="Rincon C."/>
            <person name="Sanders R I."/>
            <person name="Robbins C."/>
            <person name="Chaturvedi A."/>
        </authorList>
    </citation>
    <scope>NUCLEOTIDE SEQUENCE</scope>
    <source>
        <strain evidence="1">CHB12</strain>
    </source>
</reference>